<accession>A0ABX1ECL5</accession>
<dbReference type="EMBL" id="JAAVNE010000046">
    <property type="protein sequence ID" value="NKC33503.1"/>
    <property type="molecule type" value="Genomic_DNA"/>
</dbReference>
<evidence type="ECO:0000313" key="2">
    <source>
        <dbReference type="Proteomes" id="UP000787635"/>
    </source>
</evidence>
<gene>
    <name evidence="1" type="ORF">HEQ75_21755</name>
</gene>
<proteinExistence type="predicted"/>
<dbReference type="RefSeq" id="WP_168034229.1">
    <property type="nucleotide sequence ID" value="NZ_JAAVNE010000046.1"/>
</dbReference>
<dbReference type="Proteomes" id="UP000787635">
    <property type="component" value="Unassembled WGS sequence"/>
</dbReference>
<reference evidence="1 2" key="1">
    <citation type="submission" date="2020-03" db="EMBL/GenBank/DDBJ databases">
        <title>Roseomonas selenitidurans sp. nov. isolated from urban soil.</title>
        <authorList>
            <person name="Liu H."/>
        </authorList>
    </citation>
    <scope>NUCLEOTIDE SEQUENCE [LARGE SCALE GENOMIC DNA]</scope>
    <source>
        <strain evidence="1 2">BU-1</strain>
    </source>
</reference>
<organism evidence="1 2">
    <name type="scientific">Falsiroseomonas selenitidurans</name>
    <dbReference type="NCBI Taxonomy" id="2716335"/>
    <lineage>
        <taxon>Bacteria</taxon>
        <taxon>Pseudomonadati</taxon>
        <taxon>Pseudomonadota</taxon>
        <taxon>Alphaproteobacteria</taxon>
        <taxon>Acetobacterales</taxon>
        <taxon>Roseomonadaceae</taxon>
        <taxon>Falsiroseomonas</taxon>
    </lineage>
</organism>
<sequence>MAFGFAPWGSVPWGVLPDSAVADQGLSTLRYATTDWHSDPVDTPASTTWRAGILGDVTVAVDGTAALSGGLSVSATVGTVELWDPDGGLAGPLEDLGLAAGRAAQLRVVPVLDPRASDLGTPLRDAQPFFTGTVRAVRRGTDRRATLELDDATLALDTPLQASRYAGTGGLEGPETLADRPRPVLLGQVWSLAPIALGNVDLGDGALPTYQYHWRAAAGVDAVRIRGVAQDLVGTTPGVGEARDHPTLGVFQLGASPDGEVTCGARGDAFGGVYPDSTAGILWRLISGMGPQLGEAARDAASWQFADADLPGVVGWYSNGGDPTALAACNEILAGSRALLAGGRDGRLRLVDPFTTASTVQFDLSAPMILAEPVPVPLPADLSPTPAEVLVEWGRNWAPVSSIAGVVEEAERQRLADAAAPVARWGSAVVEARVARRRVLRLPGLYHAAADAQARAEVIGGALLAGRSLRRVTTDRYLGQIDAGTLGRVTFPGAGLQSGLFGVVLGWSEAAAGRRQELVIFGGGA</sequence>
<protein>
    <submittedName>
        <fullName evidence="1">Uncharacterized protein</fullName>
    </submittedName>
</protein>
<evidence type="ECO:0000313" key="1">
    <source>
        <dbReference type="EMBL" id="NKC33503.1"/>
    </source>
</evidence>
<comment type="caution">
    <text evidence="1">The sequence shown here is derived from an EMBL/GenBank/DDBJ whole genome shotgun (WGS) entry which is preliminary data.</text>
</comment>
<keyword evidence="2" id="KW-1185">Reference proteome</keyword>
<name>A0ABX1ECL5_9PROT</name>